<dbReference type="InterPro" id="IPR050490">
    <property type="entry name" value="Bact_solute-bd_prot1"/>
</dbReference>
<dbReference type="Pfam" id="PF01547">
    <property type="entry name" value="SBP_bac_1"/>
    <property type="match status" value="1"/>
</dbReference>
<dbReference type="AlphaFoldDB" id="A0A368X8N0"/>
<dbReference type="PANTHER" id="PTHR43649:SF12">
    <property type="entry name" value="DIACETYLCHITOBIOSE BINDING PROTEIN DASA"/>
    <property type="match status" value="1"/>
</dbReference>
<dbReference type="Proteomes" id="UP000252585">
    <property type="component" value="Unassembled WGS sequence"/>
</dbReference>
<comment type="caution">
    <text evidence="3">The sequence shown here is derived from an EMBL/GenBank/DDBJ whole genome shotgun (WGS) entry which is preliminary data.</text>
</comment>
<evidence type="ECO:0000313" key="3">
    <source>
        <dbReference type="EMBL" id="RCW63348.1"/>
    </source>
</evidence>
<feature type="compositionally biased region" description="Acidic residues" evidence="1">
    <location>
        <begin position="30"/>
        <end position="46"/>
    </location>
</feature>
<dbReference type="EMBL" id="QPJJ01000018">
    <property type="protein sequence ID" value="RCW63348.1"/>
    <property type="molecule type" value="Genomic_DNA"/>
</dbReference>
<evidence type="ECO:0000256" key="2">
    <source>
        <dbReference type="SAM" id="SignalP"/>
    </source>
</evidence>
<feature type="region of interest" description="Disordered" evidence="1">
    <location>
        <begin position="26"/>
        <end position="49"/>
    </location>
</feature>
<protein>
    <submittedName>
        <fullName evidence="3">Carbohydrate ABC transporter substrate-binding protein (CUT1 family)</fullName>
    </submittedName>
</protein>
<dbReference type="OrthoDB" id="9770625at2"/>
<dbReference type="InterPro" id="IPR006059">
    <property type="entry name" value="SBP"/>
</dbReference>
<feature type="chain" id="PRO_5039214848" evidence="2">
    <location>
        <begin position="20"/>
        <end position="450"/>
    </location>
</feature>
<organism evidence="3 4">
    <name type="scientific">Saliterribacillus persicus</name>
    <dbReference type="NCBI Taxonomy" id="930114"/>
    <lineage>
        <taxon>Bacteria</taxon>
        <taxon>Bacillati</taxon>
        <taxon>Bacillota</taxon>
        <taxon>Bacilli</taxon>
        <taxon>Bacillales</taxon>
        <taxon>Bacillaceae</taxon>
        <taxon>Saliterribacillus</taxon>
    </lineage>
</organism>
<feature type="signal peptide" evidence="2">
    <location>
        <begin position="1"/>
        <end position="19"/>
    </location>
</feature>
<reference evidence="3 4" key="1">
    <citation type="submission" date="2018-07" db="EMBL/GenBank/DDBJ databases">
        <title>Genomic Encyclopedia of Type Strains, Phase IV (KMG-IV): sequencing the most valuable type-strain genomes for metagenomic binning, comparative biology and taxonomic classification.</title>
        <authorList>
            <person name="Goeker M."/>
        </authorList>
    </citation>
    <scope>NUCLEOTIDE SEQUENCE [LARGE SCALE GENOMIC DNA]</scope>
    <source>
        <strain evidence="3 4">DSM 27696</strain>
    </source>
</reference>
<evidence type="ECO:0000313" key="4">
    <source>
        <dbReference type="Proteomes" id="UP000252585"/>
    </source>
</evidence>
<dbReference type="Gene3D" id="3.40.190.10">
    <property type="entry name" value="Periplasmic binding protein-like II"/>
    <property type="match status" value="2"/>
</dbReference>
<dbReference type="SUPFAM" id="SSF53850">
    <property type="entry name" value="Periplasmic binding protein-like II"/>
    <property type="match status" value="1"/>
</dbReference>
<dbReference type="PANTHER" id="PTHR43649">
    <property type="entry name" value="ARABINOSE-BINDING PROTEIN-RELATED"/>
    <property type="match status" value="1"/>
</dbReference>
<gene>
    <name evidence="3" type="ORF">DFR57_11815</name>
</gene>
<evidence type="ECO:0000256" key="1">
    <source>
        <dbReference type="SAM" id="MobiDB-lite"/>
    </source>
</evidence>
<keyword evidence="2" id="KW-0732">Signal</keyword>
<sequence length="450" mass="48663">MKKKLLFLISLLFIAVLLAACGGDSNDSNEGVDGENNDSEAAEENDGDKTLTVLVEGGSPAETVAKETSDSFKEETGYEVVIESVPYTGVYDRMRTELTTGAGAFDVATIDTIWLPALYKGLEPIQDIVTDEISEDLFPGLIDGATIEENVYGLPTWTNSKILLYRTDLFEDENNKSKFEAEFGYELAPPEDWQQYQDVASFFGNNEDHPDLYGTTVFGASSGDSVASWLDHVAQAGADNLVLNGSGEVVVNDQYHVAALDMLNELVSAEGSVPENTLETASAETAELFYNGNLAMMLAWGHFYVPANDPDTSGVAGNVGAAPMISGEAGIGVVPGPWYQVIPSSSTKKDIAKEYLEFMYGKNELYADALGVAARQSVFEEYGQEEKYSHLTPLATTLNGEQTQNRPSTDKWQEIESEALIPAVQKVLGGQMTAQDALDEAKEVIEGIVN</sequence>
<dbReference type="PROSITE" id="PS51257">
    <property type="entry name" value="PROKAR_LIPOPROTEIN"/>
    <property type="match status" value="1"/>
</dbReference>
<accession>A0A368X8N0</accession>
<name>A0A368X8N0_9BACI</name>
<proteinExistence type="predicted"/>
<keyword evidence="4" id="KW-1185">Reference proteome</keyword>
<dbReference type="RefSeq" id="WP_114354244.1">
    <property type="nucleotide sequence ID" value="NZ_QPJJ01000018.1"/>
</dbReference>